<proteinExistence type="predicted"/>
<dbReference type="RefSeq" id="WP_111170716.1">
    <property type="nucleotide sequence ID" value="NZ_POUA01000317.1"/>
</dbReference>
<dbReference type="AlphaFoldDB" id="A0A2W2F4Q4"/>
<evidence type="ECO:0000313" key="2">
    <source>
        <dbReference type="EMBL" id="PZG32016.1"/>
    </source>
</evidence>
<dbReference type="Proteomes" id="UP000248544">
    <property type="component" value="Unassembled WGS sequence"/>
</dbReference>
<name>A0A2W2F4Q4_9ACTN</name>
<dbReference type="PROSITE" id="PS50943">
    <property type="entry name" value="HTH_CROC1"/>
    <property type="match status" value="1"/>
</dbReference>
<dbReference type="Gene3D" id="1.10.260.40">
    <property type="entry name" value="lambda repressor-like DNA-binding domains"/>
    <property type="match status" value="1"/>
</dbReference>
<dbReference type="InterPro" id="IPR043917">
    <property type="entry name" value="DUF5753"/>
</dbReference>
<accession>A0A2W2F4Q4</accession>
<protein>
    <recommendedName>
        <fullName evidence="1">HTH cro/C1-type domain-containing protein</fullName>
    </recommendedName>
</protein>
<evidence type="ECO:0000259" key="1">
    <source>
        <dbReference type="PROSITE" id="PS50943"/>
    </source>
</evidence>
<dbReference type="Pfam" id="PF13560">
    <property type="entry name" value="HTH_31"/>
    <property type="match status" value="1"/>
</dbReference>
<gene>
    <name evidence="2" type="ORF">C1I98_29730</name>
</gene>
<dbReference type="SMART" id="SM00530">
    <property type="entry name" value="HTH_XRE"/>
    <property type="match status" value="1"/>
</dbReference>
<keyword evidence="3" id="KW-1185">Reference proteome</keyword>
<organism evidence="2 3">
    <name type="scientific">Spongiactinospora gelatinilytica</name>
    <dbReference type="NCBI Taxonomy" id="2666298"/>
    <lineage>
        <taxon>Bacteria</taxon>
        <taxon>Bacillati</taxon>
        <taxon>Actinomycetota</taxon>
        <taxon>Actinomycetes</taxon>
        <taxon>Streptosporangiales</taxon>
        <taxon>Streptosporangiaceae</taxon>
        <taxon>Spongiactinospora</taxon>
    </lineage>
</organism>
<evidence type="ECO:0000313" key="3">
    <source>
        <dbReference type="Proteomes" id="UP000248544"/>
    </source>
</evidence>
<sequence length="276" mass="30674">MAWKPPEPNELVVRFGVELRRLRKQSGMSQGRVARFCGCSESLVSSVELAKRVPQPDFAQSLDRLFETDGFIGRLAAYIAQPAPSGPLWFQQWTEEIEPVASALRTWEPLLVPGLLQTVEYACALFRGANMSEERVEELAAVRMRRQEVLKRPDPPAVWVLMDEWVLKRPVGGPVVMAAQLAHLLELSALRHITIQLTPHDTHCYDGFVSGFILADVSGAPTTISVDSANGGEVTADPGAVAQMLTRYERIRAEAFRPGQSVDLIKEAWGSWKQQI</sequence>
<dbReference type="GO" id="GO:0003677">
    <property type="term" value="F:DNA binding"/>
    <property type="evidence" value="ECO:0007669"/>
    <property type="project" value="InterPro"/>
</dbReference>
<dbReference type="Pfam" id="PF19054">
    <property type="entry name" value="DUF5753"/>
    <property type="match status" value="1"/>
</dbReference>
<dbReference type="InterPro" id="IPR001387">
    <property type="entry name" value="Cro/C1-type_HTH"/>
</dbReference>
<reference evidence="2 3" key="1">
    <citation type="submission" date="2018-01" db="EMBL/GenBank/DDBJ databases">
        <title>Draft genome sequence of Sphaerisporangium sp. 7K107.</title>
        <authorList>
            <person name="Sahin N."/>
            <person name="Saygin H."/>
            <person name="Ay H."/>
        </authorList>
    </citation>
    <scope>NUCLEOTIDE SEQUENCE [LARGE SCALE GENOMIC DNA]</scope>
    <source>
        <strain evidence="2 3">7K107</strain>
    </source>
</reference>
<feature type="domain" description="HTH cro/C1-type" evidence="1">
    <location>
        <begin position="19"/>
        <end position="71"/>
    </location>
</feature>
<dbReference type="InterPro" id="IPR010982">
    <property type="entry name" value="Lambda_DNA-bd_dom_sf"/>
</dbReference>
<dbReference type="SUPFAM" id="SSF47413">
    <property type="entry name" value="lambda repressor-like DNA-binding domains"/>
    <property type="match status" value="1"/>
</dbReference>
<comment type="caution">
    <text evidence="2">The sequence shown here is derived from an EMBL/GenBank/DDBJ whole genome shotgun (WGS) entry which is preliminary data.</text>
</comment>
<dbReference type="EMBL" id="POUA01000317">
    <property type="protein sequence ID" value="PZG32016.1"/>
    <property type="molecule type" value="Genomic_DNA"/>
</dbReference>
<dbReference type="CDD" id="cd00093">
    <property type="entry name" value="HTH_XRE"/>
    <property type="match status" value="1"/>
</dbReference>